<evidence type="ECO:0000256" key="1">
    <source>
        <dbReference type="ARBA" id="ARBA00004245"/>
    </source>
</evidence>
<keyword evidence="5" id="KW-0206">Cytoskeleton</keyword>
<dbReference type="InterPro" id="IPR051483">
    <property type="entry name" value="MAP7_domain-containing"/>
</dbReference>
<dbReference type="Pfam" id="PF05672">
    <property type="entry name" value="MAP7"/>
    <property type="match status" value="1"/>
</dbReference>
<feature type="compositionally biased region" description="Polar residues" evidence="6">
    <location>
        <begin position="14"/>
        <end position="25"/>
    </location>
</feature>
<evidence type="ECO:0000256" key="4">
    <source>
        <dbReference type="ARBA" id="ARBA00023054"/>
    </source>
</evidence>
<feature type="compositionally biased region" description="Acidic residues" evidence="6">
    <location>
        <begin position="466"/>
        <end position="476"/>
    </location>
</feature>
<feature type="compositionally biased region" description="Basic and acidic residues" evidence="6">
    <location>
        <begin position="26"/>
        <end position="69"/>
    </location>
</feature>
<accession>A0ABD0WDN6</accession>
<dbReference type="PANTHER" id="PTHR15073">
    <property type="entry name" value="MICROTUBULE-ASSOCIATED PROTEIN"/>
    <property type="match status" value="1"/>
</dbReference>
<evidence type="ECO:0000313" key="9">
    <source>
        <dbReference type="Proteomes" id="UP001557470"/>
    </source>
</evidence>
<keyword evidence="9" id="KW-1185">Reference proteome</keyword>
<gene>
    <name evidence="8" type="ORF">UPYG_G00232190</name>
</gene>
<name>A0ABD0WDN6_UMBPY</name>
<feature type="compositionally biased region" description="Polar residues" evidence="6">
    <location>
        <begin position="482"/>
        <end position="515"/>
    </location>
</feature>
<feature type="compositionally biased region" description="Basic and acidic residues" evidence="6">
    <location>
        <begin position="101"/>
        <end position="121"/>
    </location>
</feature>
<feature type="region of interest" description="Disordered" evidence="6">
    <location>
        <begin position="1"/>
        <end position="122"/>
    </location>
</feature>
<comment type="subcellular location">
    <subcellularLocation>
        <location evidence="1">Cytoplasm</location>
        <location evidence="1">Cytoskeleton</location>
    </subcellularLocation>
</comment>
<dbReference type="InterPro" id="IPR008604">
    <property type="entry name" value="MAP7_fam"/>
</dbReference>
<evidence type="ECO:0000313" key="8">
    <source>
        <dbReference type="EMBL" id="KAL0969780.1"/>
    </source>
</evidence>
<protein>
    <recommendedName>
        <fullName evidence="7">AD domain-containing protein</fullName>
    </recommendedName>
</protein>
<organism evidence="8 9">
    <name type="scientific">Umbra pygmaea</name>
    <name type="common">Eastern mudminnow</name>
    <dbReference type="NCBI Taxonomy" id="75934"/>
    <lineage>
        <taxon>Eukaryota</taxon>
        <taxon>Metazoa</taxon>
        <taxon>Chordata</taxon>
        <taxon>Craniata</taxon>
        <taxon>Vertebrata</taxon>
        <taxon>Euteleostomi</taxon>
        <taxon>Actinopterygii</taxon>
        <taxon>Neopterygii</taxon>
        <taxon>Teleostei</taxon>
        <taxon>Protacanthopterygii</taxon>
        <taxon>Esociformes</taxon>
        <taxon>Umbridae</taxon>
        <taxon>Umbra</taxon>
    </lineage>
</organism>
<feature type="compositionally biased region" description="Basic and acidic residues" evidence="6">
    <location>
        <begin position="202"/>
        <end position="255"/>
    </location>
</feature>
<keyword evidence="3" id="KW-0963">Cytoplasm</keyword>
<feature type="region of interest" description="Disordered" evidence="6">
    <location>
        <begin position="393"/>
        <end position="452"/>
    </location>
</feature>
<evidence type="ECO:0000256" key="3">
    <source>
        <dbReference type="ARBA" id="ARBA00022490"/>
    </source>
</evidence>
<comment type="caution">
    <text evidence="8">The sequence shown here is derived from an EMBL/GenBank/DDBJ whole genome shotgun (WGS) entry which is preliminary data.</text>
</comment>
<dbReference type="GO" id="GO:0005856">
    <property type="term" value="C:cytoskeleton"/>
    <property type="evidence" value="ECO:0007669"/>
    <property type="project" value="UniProtKB-SubCell"/>
</dbReference>
<proteinExistence type="inferred from homology"/>
<evidence type="ECO:0000259" key="7">
    <source>
        <dbReference type="PROSITE" id="PS52001"/>
    </source>
</evidence>
<keyword evidence="4" id="KW-0175">Coiled coil</keyword>
<feature type="compositionally biased region" description="Polar residues" evidence="6">
    <location>
        <begin position="359"/>
        <end position="371"/>
    </location>
</feature>
<reference evidence="8 9" key="1">
    <citation type="submission" date="2024-06" db="EMBL/GenBank/DDBJ databases">
        <authorList>
            <person name="Pan Q."/>
            <person name="Wen M."/>
            <person name="Jouanno E."/>
            <person name="Zahm M."/>
            <person name="Klopp C."/>
            <person name="Cabau C."/>
            <person name="Louis A."/>
            <person name="Berthelot C."/>
            <person name="Parey E."/>
            <person name="Roest Crollius H."/>
            <person name="Montfort J."/>
            <person name="Robinson-Rechavi M."/>
            <person name="Bouchez O."/>
            <person name="Lampietro C."/>
            <person name="Lopez Roques C."/>
            <person name="Donnadieu C."/>
            <person name="Postlethwait J."/>
            <person name="Bobe J."/>
            <person name="Verreycken H."/>
            <person name="Guiguen Y."/>
        </authorList>
    </citation>
    <scope>NUCLEOTIDE SEQUENCE [LARGE SCALE GENOMIC DNA]</scope>
    <source>
        <strain evidence="8">Up_M1</strain>
        <tissue evidence="8">Testis</tissue>
    </source>
</reference>
<dbReference type="PANTHER" id="PTHR15073:SF4">
    <property type="entry name" value="ENSCONSIN"/>
    <property type="match status" value="1"/>
</dbReference>
<comment type="similarity">
    <text evidence="2">Belongs to the MAP7 family.</text>
</comment>
<feature type="region of interest" description="Disordered" evidence="6">
    <location>
        <begin position="466"/>
        <end position="703"/>
    </location>
</feature>
<feature type="region of interest" description="Disordered" evidence="6">
    <location>
        <begin position="202"/>
        <end position="266"/>
    </location>
</feature>
<evidence type="ECO:0000256" key="6">
    <source>
        <dbReference type="SAM" id="MobiDB-lite"/>
    </source>
</evidence>
<feature type="compositionally biased region" description="Basic and acidic residues" evidence="6">
    <location>
        <begin position="552"/>
        <end position="613"/>
    </location>
</feature>
<feature type="domain" description="AD" evidence="7">
    <location>
        <begin position="623"/>
        <end position="726"/>
    </location>
</feature>
<feature type="compositionally biased region" description="Basic and acidic residues" evidence="6">
    <location>
        <begin position="621"/>
        <end position="677"/>
    </location>
</feature>
<dbReference type="Proteomes" id="UP001557470">
    <property type="component" value="Unassembled WGS sequence"/>
</dbReference>
<evidence type="ECO:0000256" key="5">
    <source>
        <dbReference type="ARBA" id="ARBA00023212"/>
    </source>
</evidence>
<evidence type="ECO:0000256" key="2">
    <source>
        <dbReference type="ARBA" id="ARBA00007525"/>
    </source>
</evidence>
<feature type="region of interest" description="Disordered" evidence="6">
    <location>
        <begin position="138"/>
        <end position="180"/>
    </location>
</feature>
<feature type="compositionally biased region" description="Polar residues" evidence="6">
    <location>
        <begin position="679"/>
        <end position="691"/>
    </location>
</feature>
<dbReference type="AlphaFoldDB" id="A0ABD0WDN6"/>
<dbReference type="EMBL" id="JAGEUA010000007">
    <property type="protein sequence ID" value="KAL0969780.1"/>
    <property type="molecule type" value="Genomic_DNA"/>
</dbReference>
<dbReference type="InterPro" id="IPR047574">
    <property type="entry name" value="AD"/>
</dbReference>
<sequence length="766" mass="88251">MPCSMPRRNMAVIQKTQRQAPSKKTASQEDRTSHSTRENQHNQTDGRARKQGEKGNDEIKPDNKSEKKRAVICAPGSIKSALIRNSTSHGNPPRGGPPGLRVDERLKLAKERREEHEKQLVSKELSWLAREERARRLYEQNLGEKKRRLQEQREKEEKRRTALERREEQRKQLVSRERGRLAREERALRHYEQLLEERKRKLREQREKEERRRAAVEEKRRQRMKEETERCESAVKKTLEQSHRAKQRLSREGSYGKKTNNKSAPRCSPLTAWEKALVCRLLTPTCSYLSRSRSRSHGGQAGDEVVHVCPRSVKCHSMPATATSIHKPPHRHAAPDHHRALADLRADPRPVIQTNYQVAASHNSSPTSQRPVSAAQLKAANEKENENMAMRNRQEPHIPNSPVKALPTNPLPDIGEKALPTNPLPDIGEKVLPTNPESRPDAPSTEQPVTRQRSVIRHLPWQQMDLELEPVPEEDAPPAPNHTLSPGNTRPTRASATWDQVQPFQHSVEPQTLTTHDTEEAAVQYDHIKVQAAPPESPSSPRPSAGTMDPEEASRLLAEKRREARLRRERDEVERRSREESEHRRTEERARLETEAQGLVEERKKREEEERALRATQEAALQEKQREEETQARERAELQSLEREKHFQKEEQQRQERKKRLELIMRRTRKPTAEHTETLVLNGNSTGNSSPEEPYPKENTKPVKKNNSCLEEVIQLGVGKVPKPSQLSLNELEDTMVPVVAFKERRSLRTLTGIEDIQSHQRAEVI</sequence>
<dbReference type="PROSITE" id="PS52001">
    <property type="entry name" value="AD"/>
    <property type="match status" value="1"/>
</dbReference>
<feature type="region of interest" description="Disordered" evidence="6">
    <location>
        <begin position="359"/>
        <end position="378"/>
    </location>
</feature>